<evidence type="ECO:0000313" key="4">
    <source>
        <dbReference type="EMBL" id="GBG27730.1"/>
    </source>
</evidence>
<dbReference type="GO" id="GO:0003779">
    <property type="term" value="F:actin binding"/>
    <property type="evidence" value="ECO:0007669"/>
    <property type="project" value="InterPro"/>
</dbReference>
<feature type="compositionally biased region" description="Acidic residues" evidence="1">
    <location>
        <begin position="679"/>
        <end position="695"/>
    </location>
</feature>
<reference evidence="4 5" key="1">
    <citation type="submission" date="2017-12" db="EMBL/GenBank/DDBJ databases">
        <title>Sequencing, de novo assembly and annotation of complete genome of a new Thraustochytrid species, strain FCC1311.</title>
        <authorList>
            <person name="Sedici K."/>
            <person name="Godart F."/>
            <person name="Aiese Cigliano R."/>
            <person name="Sanseverino W."/>
            <person name="Barakat M."/>
            <person name="Ortet P."/>
            <person name="Marechal E."/>
            <person name="Cagnac O."/>
            <person name="Amato A."/>
        </authorList>
    </citation>
    <scope>NUCLEOTIDE SEQUENCE [LARGE SCALE GENOMIC DNA]</scope>
</reference>
<feature type="compositionally biased region" description="Basic and acidic residues" evidence="1">
    <location>
        <begin position="632"/>
        <end position="651"/>
    </location>
</feature>
<dbReference type="PROSITE" id="PS51082">
    <property type="entry name" value="WH2"/>
    <property type="match status" value="1"/>
</dbReference>
<dbReference type="Proteomes" id="UP000241890">
    <property type="component" value="Unassembled WGS sequence"/>
</dbReference>
<dbReference type="InterPro" id="IPR001478">
    <property type="entry name" value="PDZ"/>
</dbReference>
<comment type="caution">
    <text evidence="4">The sequence shown here is derived from an EMBL/GenBank/DDBJ whole genome shotgun (WGS) entry which is preliminary data.</text>
</comment>
<evidence type="ECO:0000259" key="2">
    <source>
        <dbReference type="PROSITE" id="PS50106"/>
    </source>
</evidence>
<feature type="compositionally biased region" description="Pro residues" evidence="1">
    <location>
        <begin position="463"/>
        <end position="482"/>
    </location>
</feature>
<feature type="compositionally biased region" description="Pro residues" evidence="1">
    <location>
        <begin position="534"/>
        <end position="550"/>
    </location>
</feature>
<feature type="domain" description="PDZ" evidence="2">
    <location>
        <begin position="202"/>
        <end position="283"/>
    </location>
</feature>
<dbReference type="Pfam" id="PF00595">
    <property type="entry name" value="PDZ"/>
    <property type="match status" value="1"/>
</dbReference>
<feature type="compositionally biased region" description="Pro residues" evidence="1">
    <location>
        <begin position="395"/>
        <end position="409"/>
    </location>
</feature>
<dbReference type="InterPro" id="IPR019309">
    <property type="entry name" value="WASHC3"/>
</dbReference>
<feature type="compositionally biased region" description="Low complexity" evidence="1">
    <location>
        <begin position="318"/>
        <end position="336"/>
    </location>
</feature>
<evidence type="ECO:0000256" key="1">
    <source>
        <dbReference type="SAM" id="MobiDB-lite"/>
    </source>
</evidence>
<dbReference type="Pfam" id="PF10152">
    <property type="entry name" value="CCDC53"/>
    <property type="match status" value="1"/>
</dbReference>
<feature type="compositionally biased region" description="Low complexity" evidence="1">
    <location>
        <begin position="483"/>
        <end position="493"/>
    </location>
</feature>
<name>A0A2R5G9L5_9STRA</name>
<feature type="compositionally biased region" description="Pro residues" evidence="1">
    <location>
        <begin position="363"/>
        <end position="386"/>
    </location>
</feature>
<dbReference type="InterPro" id="IPR036034">
    <property type="entry name" value="PDZ_sf"/>
</dbReference>
<dbReference type="SMART" id="SM00246">
    <property type="entry name" value="WH2"/>
    <property type="match status" value="3"/>
</dbReference>
<feature type="compositionally biased region" description="Low complexity" evidence="1">
    <location>
        <begin position="451"/>
        <end position="462"/>
    </location>
</feature>
<accession>A0A2R5G9L5</accession>
<dbReference type="SMART" id="SM00228">
    <property type="entry name" value="PDZ"/>
    <property type="match status" value="1"/>
</dbReference>
<organism evidence="4 5">
    <name type="scientific">Hondaea fermentalgiana</name>
    <dbReference type="NCBI Taxonomy" id="2315210"/>
    <lineage>
        <taxon>Eukaryota</taxon>
        <taxon>Sar</taxon>
        <taxon>Stramenopiles</taxon>
        <taxon>Bigyra</taxon>
        <taxon>Labyrinthulomycetes</taxon>
        <taxon>Thraustochytrida</taxon>
        <taxon>Thraustochytriidae</taxon>
        <taxon>Hondaea</taxon>
    </lineage>
</organism>
<dbReference type="OrthoDB" id="66881at2759"/>
<keyword evidence="5" id="KW-1185">Reference proteome</keyword>
<dbReference type="AlphaFoldDB" id="A0A2R5G9L5"/>
<feature type="compositionally biased region" description="Gly residues" evidence="1">
    <location>
        <begin position="554"/>
        <end position="565"/>
    </location>
</feature>
<dbReference type="InParanoid" id="A0A2R5G9L5"/>
<feature type="region of interest" description="Disordered" evidence="1">
    <location>
        <begin position="631"/>
        <end position="695"/>
    </location>
</feature>
<evidence type="ECO:0000313" key="5">
    <source>
        <dbReference type="Proteomes" id="UP000241890"/>
    </source>
</evidence>
<dbReference type="EMBL" id="BEYU01000035">
    <property type="protein sequence ID" value="GBG27730.1"/>
    <property type="molecule type" value="Genomic_DNA"/>
</dbReference>
<feature type="compositionally biased region" description="Pro residues" evidence="1">
    <location>
        <begin position="343"/>
        <end position="356"/>
    </location>
</feature>
<dbReference type="SUPFAM" id="SSF50156">
    <property type="entry name" value="PDZ domain-like"/>
    <property type="match status" value="1"/>
</dbReference>
<protein>
    <submittedName>
        <fullName evidence="4">FERM and PDZ domain-containing protein 2</fullName>
    </submittedName>
</protein>
<dbReference type="Gene3D" id="2.30.42.10">
    <property type="match status" value="1"/>
</dbReference>
<feature type="domain" description="WH2" evidence="3">
    <location>
        <begin position="594"/>
        <end position="611"/>
    </location>
</feature>
<evidence type="ECO:0000259" key="3">
    <source>
        <dbReference type="PROSITE" id="PS51082"/>
    </source>
</evidence>
<proteinExistence type="predicted"/>
<feature type="region of interest" description="Disordered" evidence="1">
    <location>
        <begin position="448"/>
        <end position="604"/>
    </location>
</feature>
<dbReference type="GO" id="GO:0071203">
    <property type="term" value="C:WASH complex"/>
    <property type="evidence" value="ECO:0007669"/>
    <property type="project" value="InterPro"/>
</dbReference>
<feature type="region of interest" description="Disordered" evidence="1">
    <location>
        <begin position="286"/>
        <end position="418"/>
    </location>
</feature>
<gene>
    <name evidence="4" type="ORF">FCC1311_039532</name>
</gene>
<dbReference type="PROSITE" id="PS50106">
    <property type="entry name" value="PDZ"/>
    <property type="match status" value="1"/>
</dbReference>
<sequence>MAEAVVYDPVDQKPMKPSEAYATSDGLYFASLETQQMYYHLIQSGFEVVVEGGKPMLKQAQPQRIWNDEASLRSTSKDAHFVRSSLDAGTYTFTAEVPDLHSSITGARRAQVKLDVTSGDGREKLATKTFSIDKSNPKVQERFLISVDQSDATMVVNFSSNSVLKAVRVVGYLDYLPVSKSIREMHEARRQSMAVAKSSEYVVELTKGTTGVGMTLSWDHRIKSVLIRSIEENGAAQRTHKLDVGDRIKGIQGQRVDNLSFKQVIKLLRDVPTTVVLLMEKAPKGFEMEDRKPGRKRPTTPPRPGGAKSMTAPPPPSRSSTSVPAGPTRAPPGRGASQTKLAPPLPVVPPPAPSQAPPTRGSAPPPPPAPAVRRSPPTPPAPPTPPTRSDSGRGAPPPIPSHAPAPPVPASGGNDAGFEKYSKMLKMGLPEGAVRNKAAQDGVVLPDSFFAGQGDAATGAGAPAPPPAAPRRGMPPPPPPGPGAAAPPTAAGAAPPPPAPGASLPPGYEKYERMQKAGLPEGAILQAMSRDGVTPPPGFGGGAAPPPAPAAPSSGGGGGGPGGLLGQIQARPQLKKAAPPPPSSSPAAAGGGGGGNPLLAAIQGGVHLKKAEPVERAPAAPTNPLLAALQNAKKDNLKHVDTEKLQEERRRSAANSGNPMSAIAQALDARRDQIVGGDSDAESDEEWSDNDEWAL</sequence>
<dbReference type="InterPro" id="IPR003124">
    <property type="entry name" value="WH2_dom"/>
</dbReference>
<dbReference type="Pfam" id="PF02205">
    <property type="entry name" value="WH2"/>
    <property type="match status" value="1"/>
</dbReference>